<comment type="cofactor">
    <cofactor evidence="2">
        <name>Mg(2+)</name>
        <dbReference type="ChEBI" id="CHEBI:18420"/>
    </cofactor>
</comment>
<evidence type="ECO:0000313" key="11">
    <source>
        <dbReference type="EMBL" id="EUC50568.1"/>
    </source>
</evidence>
<dbReference type="Gene3D" id="3.60.10.10">
    <property type="entry name" value="Endonuclease/exonuclease/phosphatase"/>
    <property type="match status" value="1"/>
</dbReference>
<evidence type="ECO:0000256" key="8">
    <source>
        <dbReference type="ARBA" id="ARBA00022842"/>
    </source>
</evidence>
<evidence type="ECO:0000256" key="9">
    <source>
        <dbReference type="ARBA" id="ARBA00023204"/>
    </source>
</evidence>
<keyword evidence="4" id="KW-0540">Nuclease</keyword>
<dbReference type="OrthoDB" id="9975959at2759"/>
<keyword evidence="12" id="KW-1185">Reference proteome</keyword>
<evidence type="ECO:0000256" key="5">
    <source>
        <dbReference type="ARBA" id="ARBA00022723"/>
    </source>
</evidence>
<keyword evidence="7" id="KW-0378">Hydrolase</keyword>
<dbReference type="KEGG" id="bor:COCMIDRAFT_32089"/>
<dbReference type="Proteomes" id="UP000054032">
    <property type="component" value="Unassembled WGS sequence"/>
</dbReference>
<dbReference type="GO" id="GO:0006302">
    <property type="term" value="P:double-strand break repair"/>
    <property type="evidence" value="ECO:0007669"/>
    <property type="project" value="TreeGrafter"/>
</dbReference>
<dbReference type="GO" id="GO:0003697">
    <property type="term" value="F:single-stranded DNA binding"/>
    <property type="evidence" value="ECO:0007669"/>
    <property type="project" value="TreeGrafter"/>
</dbReference>
<sequence>MLSQIRTNIQSWWQQTPLPTNTAPPSFQKWHIFDQDQWISFVSDGNSQPDIKHQLAGSFRLVTWNVNADALSPKSRISALLEVIKTTGAVNVIFLQEVSKDALTALLEEPWIQKIAPSGEPPLPSRFGRDALCCDLILNSSSKHIPDKSPLQIRLINVHLDSLPINPSLRPHQLSICTSYLSTAGRGIIGGDFNPVLPEDDGLVYANYLIDAWECIHPNDAGHTWGVYGEHVFPPNRFDKVTLFNLTPSAMGILRTSEVESHGEKMSAGGTKLAEKVQFSDHFGVWCEVRWEENRAQSE</sequence>
<dbReference type="PANTHER" id="PTHR15822:SF4">
    <property type="entry name" value="TYROSYL-DNA PHOSPHODIESTERASE 2"/>
    <property type="match status" value="1"/>
</dbReference>
<evidence type="ECO:0000256" key="10">
    <source>
        <dbReference type="ARBA" id="ARBA00023242"/>
    </source>
</evidence>
<evidence type="ECO:0000256" key="4">
    <source>
        <dbReference type="ARBA" id="ARBA00022722"/>
    </source>
</evidence>
<dbReference type="GeneID" id="19122023"/>
<keyword evidence="9" id="KW-0234">DNA repair</keyword>
<dbReference type="HOGENOM" id="CLU_042307_1_0_1"/>
<evidence type="ECO:0000313" key="12">
    <source>
        <dbReference type="Proteomes" id="UP000054032"/>
    </source>
</evidence>
<evidence type="ECO:0000256" key="2">
    <source>
        <dbReference type="ARBA" id="ARBA00001946"/>
    </source>
</evidence>
<dbReference type="GO" id="GO:0046872">
    <property type="term" value="F:metal ion binding"/>
    <property type="evidence" value="ECO:0007669"/>
    <property type="project" value="UniProtKB-KW"/>
</dbReference>
<comment type="cofactor">
    <cofactor evidence="1">
        <name>Mn(2+)</name>
        <dbReference type="ChEBI" id="CHEBI:29035"/>
    </cofactor>
</comment>
<keyword evidence="6" id="KW-0227">DNA damage</keyword>
<keyword evidence="5" id="KW-0479">Metal-binding</keyword>
<dbReference type="eggNOG" id="ENOG502S3AV">
    <property type="taxonomic scope" value="Eukaryota"/>
</dbReference>
<proteinExistence type="predicted"/>
<evidence type="ECO:0008006" key="13">
    <source>
        <dbReference type="Google" id="ProtNLM"/>
    </source>
</evidence>
<dbReference type="PANTHER" id="PTHR15822">
    <property type="entry name" value="TRAF AND TNF RECEPTOR-ASSOCIATED PROTEIN"/>
    <property type="match status" value="1"/>
</dbReference>
<dbReference type="AlphaFoldDB" id="W6ZKP5"/>
<name>W6ZKP5_COCMI</name>
<dbReference type="GO" id="GO:0005634">
    <property type="term" value="C:nucleus"/>
    <property type="evidence" value="ECO:0007669"/>
    <property type="project" value="UniProtKB-SubCell"/>
</dbReference>
<dbReference type="InterPro" id="IPR036691">
    <property type="entry name" value="Endo/exonu/phosph_ase_sf"/>
</dbReference>
<gene>
    <name evidence="11" type="ORF">COCMIDRAFT_32089</name>
</gene>
<dbReference type="GO" id="GO:0004518">
    <property type="term" value="F:nuclease activity"/>
    <property type="evidence" value="ECO:0007669"/>
    <property type="project" value="UniProtKB-KW"/>
</dbReference>
<dbReference type="GO" id="GO:0005737">
    <property type="term" value="C:cytoplasm"/>
    <property type="evidence" value="ECO:0007669"/>
    <property type="project" value="TreeGrafter"/>
</dbReference>
<dbReference type="GO" id="GO:0070260">
    <property type="term" value="F:5'-tyrosyl-DNA phosphodiesterase activity"/>
    <property type="evidence" value="ECO:0007669"/>
    <property type="project" value="TreeGrafter"/>
</dbReference>
<organism evidence="11 12">
    <name type="scientific">Bipolaris oryzae ATCC 44560</name>
    <dbReference type="NCBI Taxonomy" id="930090"/>
    <lineage>
        <taxon>Eukaryota</taxon>
        <taxon>Fungi</taxon>
        <taxon>Dikarya</taxon>
        <taxon>Ascomycota</taxon>
        <taxon>Pezizomycotina</taxon>
        <taxon>Dothideomycetes</taxon>
        <taxon>Pleosporomycetidae</taxon>
        <taxon>Pleosporales</taxon>
        <taxon>Pleosporineae</taxon>
        <taxon>Pleosporaceae</taxon>
        <taxon>Bipolaris</taxon>
    </lineage>
</organism>
<dbReference type="EMBL" id="KI963922">
    <property type="protein sequence ID" value="EUC50568.1"/>
    <property type="molecule type" value="Genomic_DNA"/>
</dbReference>
<comment type="subcellular location">
    <subcellularLocation>
        <location evidence="3">Nucleus</location>
    </subcellularLocation>
</comment>
<dbReference type="SUPFAM" id="SSF56219">
    <property type="entry name" value="DNase I-like"/>
    <property type="match status" value="1"/>
</dbReference>
<reference evidence="11 12" key="1">
    <citation type="journal article" date="2013" name="PLoS Genet.">
        <title>Comparative genome structure, secondary metabolite, and effector coding capacity across Cochliobolus pathogens.</title>
        <authorList>
            <person name="Condon B.J."/>
            <person name="Leng Y."/>
            <person name="Wu D."/>
            <person name="Bushley K.E."/>
            <person name="Ohm R.A."/>
            <person name="Otillar R."/>
            <person name="Martin J."/>
            <person name="Schackwitz W."/>
            <person name="Grimwood J."/>
            <person name="MohdZainudin N."/>
            <person name="Xue C."/>
            <person name="Wang R."/>
            <person name="Manning V.A."/>
            <person name="Dhillon B."/>
            <person name="Tu Z.J."/>
            <person name="Steffenson B.J."/>
            <person name="Salamov A."/>
            <person name="Sun H."/>
            <person name="Lowry S."/>
            <person name="LaButti K."/>
            <person name="Han J."/>
            <person name="Copeland A."/>
            <person name="Lindquist E."/>
            <person name="Barry K."/>
            <person name="Schmutz J."/>
            <person name="Baker S.E."/>
            <person name="Ciuffetti L.M."/>
            <person name="Grigoriev I.V."/>
            <person name="Zhong S."/>
            <person name="Turgeon B.G."/>
        </authorList>
    </citation>
    <scope>NUCLEOTIDE SEQUENCE [LARGE SCALE GENOMIC DNA]</scope>
    <source>
        <strain evidence="11 12">ATCC 44560</strain>
    </source>
</reference>
<keyword evidence="8" id="KW-0460">Magnesium</keyword>
<keyword evidence="10" id="KW-0539">Nucleus</keyword>
<evidence type="ECO:0000256" key="3">
    <source>
        <dbReference type="ARBA" id="ARBA00004123"/>
    </source>
</evidence>
<dbReference type="InterPro" id="IPR051547">
    <property type="entry name" value="TDP2-like"/>
</dbReference>
<evidence type="ECO:0000256" key="6">
    <source>
        <dbReference type="ARBA" id="ARBA00022763"/>
    </source>
</evidence>
<evidence type="ECO:0000256" key="1">
    <source>
        <dbReference type="ARBA" id="ARBA00001936"/>
    </source>
</evidence>
<evidence type="ECO:0000256" key="7">
    <source>
        <dbReference type="ARBA" id="ARBA00022801"/>
    </source>
</evidence>
<accession>W6ZKP5</accession>
<protein>
    <recommendedName>
        <fullName evidence="13">Endonuclease/exonuclease/phosphatase domain-containing protein</fullName>
    </recommendedName>
</protein>
<dbReference type="RefSeq" id="XP_007682850.1">
    <property type="nucleotide sequence ID" value="XM_007684660.1"/>
</dbReference>